<dbReference type="AlphaFoldDB" id="A0A1I1A6W8"/>
<dbReference type="RefSeq" id="WP_090042449.1">
    <property type="nucleotide sequence ID" value="NZ_FOKI01000029.1"/>
</dbReference>
<gene>
    <name evidence="2" type="ORF">SAMN04488528_102910</name>
</gene>
<feature type="domain" description="Putative Se/S carrier protein-like" evidence="1">
    <location>
        <begin position="4"/>
        <end position="71"/>
    </location>
</feature>
<proteinExistence type="predicted"/>
<dbReference type="EMBL" id="FOKI01000029">
    <property type="protein sequence ID" value="SFB32163.1"/>
    <property type="molecule type" value="Genomic_DNA"/>
</dbReference>
<dbReference type="Proteomes" id="UP000198619">
    <property type="component" value="Unassembled WGS sequence"/>
</dbReference>
<accession>A0A1I1A6W8</accession>
<evidence type="ECO:0000313" key="3">
    <source>
        <dbReference type="Proteomes" id="UP000198619"/>
    </source>
</evidence>
<evidence type="ECO:0000259" key="1">
    <source>
        <dbReference type="Pfam" id="PF11823"/>
    </source>
</evidence>
<name>A0A1I1A6W8_9CLOT</name>
<evidence type="ECO:0000313" key="2">
    <source>
        <dbReference type="EMBL" id="SFB32163.1"/>
    </source>
</evidence>
<sequence length="82" mass="9537">MKEYYLIVFKNTHDAIQGEKVLKEEGLNVIIMPTPTYITKSCGISVRFNTSDVEKVKEIIGQDKMEIKNIYHKTDEKFELVI</sequence>
<dbReference type="InterPro" id="IPR021778">
    <property type="entry name" value="Se/S_carrier-like"/>
</dbReference>
<protein>
    <recommendedName>
        <fullName evidence="1">Putative Se/S carrier protein-like domain-containing protein</fullName>
    </recommendedName>
</protein>
<keyword evidence="3" id="KW-1185">Reference proteome</keyword>
<dbReference type="Pfam" id="PF11823">
    <property type="entry name" value="Se_S_carrier"/>
    <property type="match status" value="1"/>
</dbReference>
<organism evidence="2 3">
    <name type="scientific">Clostridium frigidicarnis</name>
    <dbReference type="NCBI Taxonomy" id="84698"/>
    <lineage>
        <taxon>Bacteria</taxon>
        <taxon>Bacillati</taxon>
        <taxon>Bacillota</taxon>
        <taxon>Clostridia</taxon>
        <taxon>Eubacteriales</taxon>
        <taxon>Clostridiaceae</taxon>
        <taxon>Clostridium</taxon>
    </lineage>
</organism>
<dbReference type="OrthoDB" id="3192849at2"/>
<dbReference type="STRING" id="84698.SAMN04488528_102910"/>
<reference evidence="2 3" key="1">
    <citation type="submission" date="2016-10" db="EMBL/GenBank/DDBJ databases">
        <authorList>
            <person name="de Groot N.N."/>
        </authorList>
    </citation>
    <scope>NUCLEOTIDE SEQUENCE [LARGE SCALE GENOMIC DNA]</scope>
    <source>
        <strain evidence="2 3">DSM 12271</strain>
    </source>
</reference>